<dbReference type="RefSeq" id="WP_093192417.1">
    <property type="nucleotide sequence ID" value="NZ_FNEV01000002.1"/>
</dbReference>
<evidence type="ECO:0008006" key="4">
    <source>
        <dbReference type="Google" id="ProtNLM"/>
    </source>
</evidence>
<dbReference type="EMBL" id="FNEV01000002">
    <property type="protein sequence ID" value="SDJ12788.1"/>
    <property type="molecule type" value="Genomic_DNA"/>
</dbReference>
<gene>
    <name evidence="2" type="ORF">SAMN04490247_0870</name>
</gene>
<protein>
    <recommendedName>
        <fullName evidence="4">Lipoprotein</fullName>
    </recommendedName>
</protein>
<evidence type="ECO:0000313" key="3">
    <source>
        <dbReference type="Proteomes" id="UP000199225"/>
    </source>
</evidence>
<keyword evidence="3" id="KW-1185">Reference proteome</keyword>
<dbReference type="Proteomes" id="UP000199225">
    <property type="component" value="Unassembled WGS sequence"/>
</dbReference>
<accession>A0A1G8R778</accession>
<keyword evidence="1" id="KW-0732">Signal</keyword>
<name>A0A1G8R778_9BACI</name>
<organism evidence="2 3">
    <name type="scientific">Salimicrobium halophilum</name>
    <dbReference type="NCBI Taxonomy" id="86666"/>
    <lineage>
        <taxon>Bacteria</taxon>
        <taxon>Bacillati</taxon>
        <taxon>Bacillota</taxon>
        <taxon>Bacilli</taxon>
        <taxon>Bacillales</taxon>
        <taxon>Bacillaceae</taxon>
        <taxon>Salimicrobium</taxon>
    </lineage>
</organism>
<sequence>MKIAAKILVAIAFVSVVTGCAGLGTKEISVPEDRGYEEVLIQTIGKDGATSPDDRTEIKDQKDIKWLMKKISGYEVEDKDRDTIIEMLEATREKPGTYTIAFFPENLNQGYSVVMFEDGTIIYQDKDMQRMTMVSKEKHEELYEDITHRFDLEF</sequence>
<feature type="chain" id="PRO_5038661671" description="Lipoprotein" evidence="1">
    <location>
        <begin position="22"/>
        <end position="154"/>
    </location>
</feature>
<proteinExistence type="predicted"/>
<dbReference type="PROSITE" id="PS51257">
    <property type="entry name" value="PROKAR_LIPOPROTEIN"/>
    <property type="match status" value="1"/>
</dbReference>
<dbReference type="AlphaFoldDB" id="A0A1G8R778"/>
<evidence type="ECO:0000256" key="1">
    <source>
        <dbReference type="SAM" id="SignalP"/>
    </source>
</evidence>
<dbReference type="OrthoDB" id="2918095at2"/>
<evidence type="ECO:0000313" key="2">
    <source>
        <dbReference type="EMBL" id="SDJ12788.1"/>
    </source>
</evidence>
<feature type="signal peptide" evidence="1">
    <location>
        <begin position="1"/>
        <end position="21"/>
    </location>
</feature>
<dbReference type="STRING" id="86666.SAMN04490247_0870"/>
<reference evidence="3" key="1">
    <citation type="submission" date="2016-10" db="EMBL/GenBank/DDBJ databases">
        <authorList>
            <person name="Varghese N."/>
            <person name="Submissions S."/>
        </authorList>
    </citation>
    <scope>NUCLEOTIDE SEQUENCE [LARGE SCALE GENOMIC DNA]</scope>
    <source>
        <strain evidence="3">DSM 4771</strain>
    </source>
</reference>